<dbReference type="GO" id="GO:0006355">
    <property type="term" value="P:regulation of DNA-templated transcription"/>
    <property type="evidence" value="ECO:0007669"/>
    <property type="project" value="InterPro"/>
</dbReference>
<evidence type="ECO:0000313" key="4">
    <source>
        <dbReference type="EMBL" id="KAG8070571.1"/>
    </source>
</evidence>
<feature type="compositionally biased region" description="Basic and acidic residues" evidence="2">
    <location>
        <begin position="316"/>
        <end position="327"/>
    </location>
</feature>
<dbReference type="OrthoDB" id="662253at2759"/>
<feature type="domain" description="Glabrous enhancer-binding protein-like DBD" evidence="3">
    <location>
        <begin position="201"/>
        <end position="290"/>
    </location>
</feature>
<feature type="region of interest" description="Disordered" evidence="2">
    <location>
        <begin position="408"/>
        <end position="429"/>
    </location>
</feature>
<dbReference type="PANTHER" id="PTHR31662">
    <property type="entry name" value="BNAANNG10740D PROTEIN-RELATED"/>
    <property type="match status" value="1"/>
</dbReference>
<dbReference type="Pfam" id="PF04504">
    <property type="entry name" value="GeBP-like_DBD"/>
    <property type="match status" value="1"/>
</dbReference>
<sequence length="543" mass="59159">MARKRRSPSPSPPPPPPQPESSEEISTSEEEGEEEVKVKTSPAVPAPQKPIDHGAASSEGEEVDSDTDTYAQAFQLLKVVRSPGDKGGEDEEEGGSSESEPEKPEPVRKEEAKKPIAEAKKKRSAPEPALSGKAKKAKGVEKTAPEPVPSGKPKKAAKAEAGKAAPDTTLSSKTNKSRVKPEKMASDPSPSSNKSGKTGTRWTTGDEIKIVEVMAKHVKSHGTHPKPDEIIAALGDSLDRKNSSRSDMYEKVRRLKQRYEITAKKVAENSTLPVKDDDLQMYKLSLEIWGKDAKEVVSGSTVQNNGTPSKSKKGQAKKEKMDGDSKEATTAANKNGGTLVENRMGKTTKQKATVETKIKSSKDVAPTATPAKSKKRRNHKDKLDEETKNGPSKEITITATHDDSTLVEDKRGKADKEKLDRDTDSVMPKEATTATQNVGILTNSKGGETHKEKIETDATATGVRREFVELQRLYPNLASFVKIIDVQHPCGGTFKRAFEFISNDKACTLESKIKKQKVAEVRMQLRRADTRKEITNILLGLLD</sequence>
<dbReference type="InterPro" id="IPR053932">
    <property type="entry name" value="GeBP-like_DBD"/>
</dbReference>
<reference evidence="4" key="1">
    <citation type="journal article" date="2021" name="bioRxiv">
        <title>Whole Genome Assembly and Annotation of Northern Wild Rice, Zizania palustris L., Supports a Whole Genome Duplication in the Zizania Genus.</title>
        <authorList>
            <person name="Haas M."/>
            <person name="Kono T."/>
            <person name="Macchietto M."/>
            <person name="Millas R."/>
            <person name="McGilp L."/>
            <person name="Shao M."/>
            <person name="Duquette J."/>
            <person name="Hirsch C.N."/>
            <person name="Kimball J."/>
        </authorList>
    </citation>
    <scope>NUCLEOTIDE SEQUENCE</scope>
    <source>
        <tissue evidence="4">Fresh leaf tissue</tissue>
    </source>
</reference>
<feature type="compositionally biased region" description="Basic and acidic residues" evidence="2">
    <location>
        <begin position="352"/>
        <end position="362"/>
    </location>
</feature>
<feature type="compositionally biased region" description="Basic and acidic residues" evidence="2">
    <location>
        <begin position="100"/>
        <end position="119"/>
    </location>
</feature>
<organism evidence="4 5">
    <name type="scientific">Zizania palustris</name>
    <name type="common">Northern wild rice</name>
    <dbReference type="NCBI Taxonomy" id="103762"/>
    <lineage>
        <taxon>Eukaryota</taxon>
        <taxon>Viridiplantae</taxon>
        <taxon>Streptophyta</taxon>
        <taxon>Embryophyta</taxon>
        <taxon>Tracheophyta</taxon>
        <taxon>Spermatophyta</taxon>
        <taxon>Magnoliopsida</taxon>
        <taxon>Liliopsida</taxon>
        <taxon>Poales</taxon>
        <taxon>Poaceae</taxon>
        <taxon>BOP clade</taxon>
        <taxon>Oryzoideae</taxon>
        <taxon>Oryzeae</taxon>
        <taxon>Zizaniinae</taxon>
        <taxon>Zizania</taxon>
    </lineage>
</organism>
<gene>
    <name evidence="4" type="ORF">GUJ93_ZPchr0006g44887</name>
</gene>
<accession>A0A8J5S7Z0</accession>
<dbReference type="PANTHER" id="PTHR31662:SF10">
    <property type="entry name" value="OS02G0288200 PROTEIN"/>
    <property type="match status" value="1"/>
</dbReference>
<keyword evidence="5" id="KW-1185">Reference proteome</keyword>
<reference evidence="4" key="2">
    <citation type="submission" date="2021-02" db="EMBL/GenBank/DDBJ databases">
        <authorList>
            <person name="Kimball J.A."/>
            <person name="Haas M.W."/>
            <person name="Macchietto M."/>
            <person name="Kono T."/>
            <person name="Duquette J."/>
            <person name="Shao M."/>
        </authorList>
    </citation>
    <scope>NUCLEOTIDE SEQUENCE</scope>
    <source>
        <tissue evidence="4">Fresh leaf tissue</tissue>
    </source>
</reference>
<evidence type="ECO:0000256" key="1">
    <source>
        <dbReference type="ARBA" id="ARBA00010820"/>
    </source>
</evidence>
<name>A0A8J5S7Z0_ZIZPA</name>
<comment type="caution">
    <text evidence="4">The sequence shown here is derived from an EMBL/GenBank/DDBJ whole genome shotgun (WGS) entry which is preliminary data.</text>
</comment>
<feature type="compositionally biased region" description="Polar residues" evidence="2">
    <location>
        <begin position="298"/>
        <end position="309"/>
    </location>
</feature>
<dbReference type="EMBL" id="JAAALK010000283">
    <property type="protein sequence ID" value="KAG8070571.1"/>
    <property type="molecule type" value="Genomic_DNA"/>
</dbReference>
<feature type="compositionally biased region" description="Basic and acidic residues" evidence="2">
    <location>
        <begin position="408"/>
        <end position="424"/>
    </location>
</feature>
<dbReference type="InterPro" id="IPR007592">
    <property type="entry name" value="GEBP"/>
</dbReference>
<protein>
    <recommendedName>
        <fullName evidence="3">Glabrous enhancer-binding protein-like DBD domain-containing protein</fullName>
    </recommendedName>
</protein>
<feature type="compositionally biased region" description="Polar residues" evidence="2">
    <location>
        <begin position="188"/>
        <end position="203"/>
    </location>
</feature>
<feature type="region of interest" description="Disordered" evidence="2">
    <location>
        <begin position="1"/>
        <end position="206"/>
    </location>
</feature>
<feature type="region of interest" description="Disordered" evidence="2">
    <location>
        <begin position="293"/>
        <end position="394"/>
    </location>
</feature>
<dbReference type="GO" id="GO:0005634">
    <property type="term" value="C:nucleus"/>
    <property type="evidence" value="ECO:0007669"/>
    <property type="project" value="TreeGrafter"/>
</dbReference>
<evidence type="ECO:0000259" key="3">
    <source>
        <dbReference type="Pfam" id="PF04504"/>
    </source>
</evidence>
<feature type="compositionally biased region" description="Acidic residues" evidence="2">
    <location>
        <begin position="21"/>
        <end position="34"/>
    </location>
</feature>
<feature type="compositionally biased region" description="Pro residues" evidence="2">
    <location>
        <begin position="9"/>
        <end position="19"/>
    </location>
</feature>
<evidence type="ECO:0000256" key="2">
    <source>
        <dbReference type="SAM" id="MobiDB-lite"/>
    </source>
</evidence>
<dbReference type="Proteomes" id="UP000729402">
    <property type="component" value="Unassembled WGS sequence"/>
</dbReference>
<evidence type="ECO:0000313" key="5">
    <source>
        <dbReference type="Proteomes" id="UP000729402"/>
    </source>
</evidence>
<dbReference type="AlphaFoldDB" id="A0A8J5S7Z0"/>
<proteinExistence type="inferred from homology"/>
<comment type="similarity">
    <text evidence="1">Belongs to the GeBP family.</text>
</comment>